<feature type="domain" description="Amino acid permease/ SLC12A" evidence="7">
    <location>
        <begin position="27"/>
        <end position="435"/>
    </location>
</feature>
<evidence type="ECO:0000259" key="7">
    <source>
        <dbReference type="Pfam" id="PF00324"/>
    </source>
</evidence>
<feature type="transmembrane region" description="Helical" evidence="6">
    <location>
        <begin position="434"/>
        <end position="454"/>
    </location>
</feature>
<evidence type="ECO:0000256" key="5">
    <source>
        <dbReference type="ARBA" id="ARBA00023136"/>
    </source>
</evidence>
<feature type="transmembrane region" description="Helical" evidence="6">
    <location>
        <begin position="343"/>
        <end position="361"/>
    </location>
</feature>
<feature type="transmembrane region" description="Helical" evidence="6">
    <location>
        <begin position="135"/>
        <end position="156"/>
    </location>
</feature>
<dbReference type="PANTHER" id="PTHR43495:SF5">
    <property type="entry name" value="GAMMA-AMINOBUTYRIC ACID PERMEASE"/>
    <property type="match status" value="1"/>
</dbReference>
<dbReference type="Proteomes" id="UP000648257">
    <property type="component" value="Unassembled WGS sequence"/>
</dbReference>
<comment type="caution">
    <text evidence="8">The sequence shown here is derived from an EMBL/GenBank/DDBJ whole genome shotgun (WGS) entry which is preliminary data.</text>
</comment>
<evidence type="ECO:0000313" key="9">
    <source>
        <dbReference type="Proteomes" id="UP000648257"/>
    </source>
</evidence>
<feature type="transmembrane region" description="Helical" evidence="6">
    <location>
        <begin position="367"/>
        <end position="391"/>
    </location>
</feature>
<feature type="transmembrane region" description="Helical" evidence="6">
    <location>
        <begin position="168"/>
        <end position="188"/>
    </location>
</feature>
<feature type="transmembrane region" description="Helical" evidence="6">
    <location>
        <begin position="288"/>
        <end position="307"/>
    </location>
</feature>
<feature type="transmembrane region" description="Helical" evidence="6">
    <location>
        <begin position="249"/>
        <end position="268"/>
    </location>
</feature>
<dbReference type="RefSeq" id="WP_186923448.1">
    <property type="nucleotide sequence ID" value="NZ_JACOFW010000015.1"/>
</dbReference>
<reference evidence="8 9" key="1">
    <citation type="submission" date="2020-08" db="EMBL/GenBank/DDBJ databases">
        <title>Novel species isolated from subtropical streams in China.</title>
        <authorList>
            <person name="Lu H."/>
        </authorList>
    </citation>
    <scope>NUCLEOTIDE SEQUENCE [LARGE SCALE GENOMIC DNA]</scope>
    <source>
        <strain evidence="8 9">KACC 16656</strain>
    </source>
</reference>
<keyword evidence="2" id="KW-0813">Transport</keyword>
<keyword evidence="3 6" id="KW-0812">Transmembrane</keyword>
<feature type="transmembrane region" description="Helical" evidence="6">
    <location>
        <begin position="56"/>
        <end position="74"/>
    </location>
</feature>
<proteinExistence type="predicted"/>
<feature type="transmembrane region" description="Helical" evidence="6">
    <location>
        <begin position="29"/>
        <end position="50"/>
    </location>
</feature>
<dbReference type="InterPro" id="IPR004841">
    <property type="entry name" value="AA-permease/SLC12A_dom"/>
</dbReference>
<keyword evidence="9" id="KW-1185">Reference proteome</keyword>
<organism evidence="8 9">
    <name type="scientific">Undibacterium seohonense</name>
    <dbReference type="NCBI Taxonomy" id="1344950"/>
    <lineage>
        <taxon>Bacteria</taxon>
        <taxon>Pseudomonadati</taxon>
        <taxon>Pseudomonadota</taxon>
        <taxon>Betaproteobacteria</taxon>
        <taxon>Burkholderiales</taxon>
        <taxon>Oxalobacteraceae</taxon>
        <taxon>Undibacterium</taxon>
    </lineage>
</organism>
<feature type="transmembrane region" description="Helical" evidence="6">
    <location>
        <begin position="104"/>
        <end position="129"/>
    </location>
</feature>
<dbReference type="Pfam" id="PF00324">
    <property type="entry name" value="AA_permease"/>
    <property type="match status" value="1"/>
</dbReference>
<keyword evidence="4 6" id="KW-1133">Transmembrane helix</keyword>
<dbReference type="EMBL" id="JACOFW010000015">
    <property type="protein sequence ID" value="MBC3808377.1"/>
    <property type="molecule type" value="Genomic_DNA"/>
</dbReference>
<evidence type="ECO:0000256" key="1">
    <source>
        <dbReference type="ARBA" id="ARBA00004141"/>
    </source>
</evidence>
<protein>
    <submittedName>
        <fullName evidence="8">Amino acid permease</fullName>
    </submittedName>
</protein>
<name>A0ABR6X6K6_9BURK</name>
<evidence type="ECO:0000256" key="3">
    <source>
        <dbReference type="ARBA" id="ARBA00022692"/>
    </source>
</evidence>
<keyword evidence="5 6" id="KW-0472">Membrane</keyword>
<feature type="transmembrane region" description="Helical" evidence="6">
    <location>
        <begin position="403"/>
        <end position="428"/>
    </location>
</feature>
<accession>A0ABR6X6K6</accession>
<dbReference type="PANTHER" id="PTHR43495">
    <property type="entry name" value="GABA PERMEASE"/>
    <property type="match status" value="1"/>
</dbReference>
<gene>
    <name evidence="8" type="ORF">H8K52_13610</name>
</gene>
<evidence type="ECO:0000256" key="4">
    <source>
        <dbReference type="ARBA" id="ARBA00022989"/>
    </source>
</evidence>
<evidence type="ECO:0000313" key="8">
    <source>
        <dbReference type="EMBL" id="MBC3808377.1"/>
    </source>
</evidence>
<feature type="transmembrane region" description="Helical" evidence="6">
    <location>
        <begin position="208"/>
        <end position="228"/>
    </location>
</feature>
<dbReference type="Gene3D" id="1.20.1740.10">
    <property type="entry name" value="Amino acid/polyamine transporter I"/>
    <property type="match status" value="1"/>
</dbReference>
<evidence type="ECO:0000256" key="6">
    <source>
        <dbReference type="SAM" id="Phobius"/>
    </source>
</evidence>
<evidence type="ECO:0000256" key="2">
    <source>
        <dbReference type="ARBA" id="ARBA00022448"/>
    </source>
</evidence>
<dbReference type="PIRSF" id="PIRSF006060">
    <property type="entry name" value="AA_transporter"/>
    <property type="match status" value="1"/>
</dbReference>
<dbReference type="InterPro" id="IPR004840">
    <property type="entry name" value="Amino_acid_permease_CS"/>
</dbReference>
<dbReference type="PROSITE" id="PS00218">
    <property type="entry name" value="AMINO_ACID_PERMEASE_1"/>
    <property type="match status" value="1"/>
</dbReference>
<sequence>MKQENTSFAEITKRETGLQRHLSRRQMTMIALGGAIGTGLFLGSGFAISFAGPSVLISYAIGAVIALLLIASLAEMTVAHPGSGSFGALAEHYVHPLAGFLIRYAYWAANVLVIGTEVTAIALYMQFWFPDSPGWLWIGGFSACLVVANAMSVKVFGTIEYWFSSVKVIAIMAFILLGSYLLISAPAARDIGFHHYVSHGGFFPKGGWGMWLAVIVALFSYLSIELIAVAAGEAENPEQAITGAFRSALLRLVIFYMLTLALVLAIVPWTRAGQDKSPFVSTMEALQIPGAAGVINFVILVAALSAMNSQLYAATRMLFSLARGGFAPAGLGKLNRQGSPMRALILSCAGIAIATLLSVIYPSNAFMLMMAISMFGGMFTWFMIFVTHYFFRRSWDRAGRDRLAFRMWGFPWLTLIGAGLMLALMITTAFTQEFAMTLATGIPFLIVLCIFYFVRHRR</sequence>
<comment type="subcellular location">
    <subcellularLocation>
        <location evidence="1">Membrane</location>
        <topology evidence="1">Multi-pass membrane protein</topology>
    </subcellularLocation>
</comment>